<reference evidence="1 2" key="1">
    <citation type="journal article" date="2013" name="PLoS ONE">
        <title>Poles Apart: Arctic and Antarctic Octadecabacter strains Share High Genome Plasticity and a New Type of Xanthorhodopsin.</title>
        <authorList>
            <person name="Vollmers J."/>
            <person name="Voget S."/>
            <person name="Dietrich S."/>
            <person name="Gollnow K."/>
            <person name="Smits M."/>
            <person name="Meyer K."/>
            <person name="Brinkhoff T."/>
            <person name="Simon M."/>
            <person name="Daniel R."/>
        </authorList>
    </citation>
    <scope>NUCLEOTIDE SEQUENCE [LARGE SCALE GENOMIC DNA]</scope>
    <source>
        <strain evidence="1 2">307</strain>
    </source>
</reference>
<evidence type="ECO:0000313" key="2">
    <source>
        <dbReference type="Proteomes" id="UP000005307"/>
    </source>
</evidence>
<protein>
    <submittedName>
        <fullName evidence="1">Putative DUF306 family protein</fullName>
    </submittedName>
</protein>
<gene>
    <name evidence="1" type="ORF">OAN307_c03060</name>
</gene>
<accession>M9R8I0</accession>
<keyword evidence="2" id="KW-1185">Reference proteome</keyword>
<dbReference type="Proteomes" id="UP000005307">
    <property type="component" value="Chromosome"/>
</dbReference>
<dbReference type="eggNOG" id="COG3187">
    <property type="taxonomic scope" value="Bacteria"/>
</dbReference>
<proteinExistence type="predicted"/>
<dbReference type="EMBL" id="CP003740">
    <property type="protein sequence ID" value="AGI66065.1"/>
    <property type="molecule type" value="Genomic_DNA"/>
</dbReference>
<dbReference type="AlphaFoldDB" id="M9R8I0"/>
<organism evidence="1 2">
    <name type="scientific">Octadecabacter antarcticus 307</name>
    <dbReference type="NCBI Taxonomy" id="391626"/>
    <lineage>
        <taxon>Bacteria</taxon>
        <taxon>Pseudomonadati</taxon>
        <taxon>Pseudomonadota</taxon>
        <taxon>Alphaproteobacteria</taxon>
        <taxon>Rhodobacterales</taxon>
        <taxon>Roseobacteraceae</taxon>
        <taxon>Octadecabacter</taxon>
    </lineage>
</organism>
<sequence>MTCLMRLAYLNACAGDESIAGNVDPSAEYHLIEIDGSSFDVATTI</sequence>
<dbReference type="KEGG" id="oat:OAN307_c03060"/>
<dbReference type="HOGENOM" id="CLU_3202734_0_0_5"/>
<evidence type="ECO:0000313" key="1">
    <source>
        <dbReference type="EMBL" id="AGI66065.1"/>
    </source>
</evidence>
<name>M9R8I0_9RHOB</name>